<dbReference type="Proteomes" id="UP000251891">
    <property type="component" value="Unassembled WGS sequence"/>
</dbReference>
<sequence>MLLGDIPSTDVIREAKAERVHVTPAFNGENVPHFLDLAARGLRDREAVVVLYPTWRPEAATRLIRFARGILRTDRIAAVPLALPPLALSLVADQLAFMAPHVAPGVLVSVAHRLAAGVFAGAWVNSVTKLEHVQAGIGEHVSSYLTRTGFMVSAVPWPNIHRITSAHPVAPIQFRPLDPVIVLATQQDGDADWLQSRFQPAIGAVSMTFTAHQPLSSAYWGTRKYAEFVAFSGHQQALQNVIKDTQCRRCSWCSEPTALSICPFCFMAQPQPSVAPTRQQPAAQAAAPRSAPPADGSFGPAPPQGDTGPPSAGVASPAHTSH</sequence>
<dbReference type="AlphaFoldDB" id="A0A365H5M8"/>
<evidence type="ECO:0000256" key="1">
    <source>
        <dbReference type="SAM" id="MobiDB-lite"/>
    </source>
</evidence>
<organism evidence="2 3">
    <name type="scientific">Actinomadura craniellae</name>
    <dbReference type="NCBI Taxonomy" id="2231787"/>
    <lineage>
        <taxon>Bacteria</taxon>
        <taxon>Bacillati</taxon>
        <taxon>Actinomycetota</taxon>
        <taxon>Actinomycetes</taxon>
        <taxon>Streptosporangiales</taxon>
        <taxon>Thermomonosporaceae</taxon>
        <taxon>Actinomadura</taxon>
    </lineage>
</organism>
<feature type="region of interest" description="Disordered" evidence="1">
    <location>
        <begin position="274"/>
        <end position="322"/>
    </location>
</feature>
<comment type="caution">
    <text evidence="2">The sequence shown here is derived from an EMBL/GenBank/DDBJ whole genome shotgun (WGS) entry which is preliminary data.</text>
</comment>
<name>A0A365H5M8_9ACTN</name>
<evidence type="ECO:0000313" key="2">
    <source>
        <dbReference type="EMBL" id="RAY14410.1"/>
    </source>
</evidence>
<keyword evidence="3" id="KW-1185">Reference proteome</keyword>
<reference evidence="2 3" key="1">
    <citation type="submission" date="2018-06" db="EMBL/GenBank/DDBJ databases">
        <title>Actinomadura craniellae sp. nov. isolated from marine sponge Craniella sp.</title>
        <authorList>
            <person name="Li L."/>
            <person name="Xu Q.H."/>
            <person name="Lin H.W."/>
            <person name="Lu Y.H."/>
        </authorList>
    </citation>
    <scope>NUCLEOTIDE SEQUENCE [LARGE SCALE GENOMIC DNA]</scope>
    <source>
        <strain evidence="2 3">LHW63021</strain>
    </source>
</reference>
<accession>A0A365H5M8</accession>
<feature type="compositionally biased region" description="Low complexity" evidence="1">
    <location>
        <begin position="275"/>
        <end position="294"/>
    </location>
</feature>
<proteinExistence type="predicted"/>
<gene>
    <name evidence="2" type="ORF">DPM19_15750</name>
</gene>
<evidence type="ECO:0000313" key="3">
    <source>
        <dbReference type="Proteomes" id="UP000251891"/>
    </source>
</evidence>
<protein>
    <submittedName>
        <fullName evidence="2">Uncharacterized protein</fullName>
    </submittedName>
</protein>
<dbReference type="EMBL" id="QLYX01000006">
    <property type="protein sequence ID" value="RAY14410.1"/>
    <property type="molecule type" value="Genomic_DNA"/>
</dbReference>